<proteinExistence type="predicted"/>
<dbReference type="Proteomes" id="UP000092993">
    <property type="component" value="Unassembled WGS sequence"/>
</dbReference>
<evidence type="ECO:0000313" key="2">
    <source>
        <dbReference type="Proteomes" id="UP000092993"/>
    </source>
</evidence>
<organism evidence="1 2">
    <name type="scientific">Grifola frondosa</name>
    <name type="common">Maitake</name>
    <name type="synonym">Polyporus frondosus</name>
    <dbReference type="NCBI Taxonomy" id="5627"/>
    <lineage>
        <taxon>Eukaryota</taxon>
        <taxon>Fungi</taxon>
        <taxon>Dikarya</taxon>
        <taxon>Basidiomycota</taxon>
        <taxon>Agaricomycotina</taxon>
        <taxon>Agaricomycetes</taxon>
        <taxon>Polyporales</taxon>
        <taxon>Grifolaceae</taxon>
        <taxon>Grifola</taxon>
    </lineage>
</organism>
<dbReference type="EMBL" id="LUGG01000001">
    <property type="protein sequence ID" value="OBZ79232.1"/>
    <property type="molecule type" value="Genomic_DNA"/>
</dbReference>
<protein>
    <submittedName>
        <fullName evidence="1">Uncharacterized protein</fullName>
    </submittedName>
</protein>
<comment type="caution">
    <text evidence="1">The sequence shown here is derived from an EMBL/GenBank/DDBJ whole genome shotgun (WGS) entry which is preliminary data.</text>
</comment>
<accession>A0A1C7MQV1</accession>
<gene>
    <name evidence="1" type="ORF">A0H81_01392</name>
</gene>
<sequence>MQLAELSIFPLDALIPPLQPLVRTSSVVVSLRAGLYLQQHDAGHFLHINFFSVPPCVPCAWPDACPGIEEPPALSELNLAYV</sequence>
<keyword evidence="2" id="KW-1185">Reference proteome</keyword>
<dbReference type="AlphaFoldDB" id="A0A1C7MQV1"/>
<reference evidence="1 2" key="1">
    <citation type="submission" date="2016-03" db="EMBL/GenBank/DDBJ databases">
        <title>Whole genome sequencing of Grifola frondosa 9006-11.</title>
        <authorList>
            <person name="Min B."/>
            <person name="Park H."/>
            <person name="Kim J.-G."/>
            <person name="Cho H."/>
            <person name="Oh Y.-L."/>
            <person name="Kong W.-S."/>
            <person name="Choi I.-G."/>
        </authorList>
    </citation>
    <scope>NUCLEOTIDE SEQUENCE [LARGE SCALE GENOMIC DNA]</scope>
    <source>
        <strain evidence="1 2">9006-11</strain>
    </source>
</reference>
<name>A0A1C7MQV1_GRIFR</name>
<evidence type="ECO:0000313" key="1">
    <source>
        <dbReference type="EMBL" id="OBZ79232.1"/>
    </source>
</evidence>